<evidence type="ECO:0000256" key="1">
    <source>
        <dbReference type="SAM" id="MobiDB-lite"/>
    </source>
</evidence>
<feature type="compositionally biased region" description="Pro residues" evidence="1">
    <location>
        <begin position="13"/>
        <end position="25"/>
    </location>
</feature>
<dbReference type="AlphaFoldDB" id="I1QF78"/>
<reference evidence="2" key="1">
    <citation type="submission" date="2015-06" db="UniProtKB">
        <authorList>
            <consortium name="EnsemblPlants"/>
        </authorList>
    </citation>
    <scope>IDENTIFICATION</scope>
</reference>
<feature type="region of interest" description="Disordered" evidence="1">
    <location>
        <begin position="1"/>
        <end position="25"/>
    </location>
</feature>
<organism evidence="2 3">
    <name type="scientific">Oryza glaberrima</name>
    <name type="common">African rice</name>
    <dbReference type="NCBI Taxonomy" id="4538"/>
    <lineage>
        <taxon>Eukaryota</taxon>
        <taxon>Viridiplantae</taxon>
        <taxon>Streptophyta</taxon>
        <taxon>Embryophyta</taxon>
        <taxon>Tracheophyta</taxon>
        <taxon>Spermatophyta</taxon>
        <taxon>Magnoliopsida</taxon>
        <taxon>Liliopsida</taxon>
        <taxon>Poales</taxon>
        <taxon>Poaceae</taxon>
        <taxon>BOP clade</taxon>
        <taxon>Oryzoideae</taxon>
        <taxon>Oryzeae</taxon>
        <taxon>Oryzinae</taxon>
        <taxon>Oryza</taxon>
    </lineage>
</organism>
<evidence type="ECO:0000313" key="3">
    <source>
        <dbReference type="Proteomes" id="UP000007306"/>
    </source>
</evidence>
<proteinExistence type="predicted"/>
<sequence length="111" mass="11481">MSSSRSGAYFHHTPPPPPTPVPPAAVAPTPPPAVLFLPVDVASRCPFYLSTLWLQSVPSHIPDAEPSSGNAGSGTLSPDWPRSRAGRLQLAVAQVLLSALPPSEPTDALVG</sequence>
<accession>I1QF78</accession>
<dbReference type="Gramene" id="ORGLA08G0007900.1">
    <property type="protein sequence ID" value="ORGLA08G0007900.1"/>
    <property type="gene ID" value="ORGLA08G0007900"/>
</dbReference>
<dbReference type="HOGENOM" id="CLU_2162381_0_0_1"/>
<feature type="compositionally biased region" description="Polar residues" evidence="1">
    <location>
        <begin position="67"/>
        <end position="76"/>
    </location>
</feature>
<dbReference type="Proteomes" id="UP000007306">
    <property type="component" value="Chromosome 8"/>
</dbReference>
<protein>
    <submittedName>
        <fullName evidence="2">Uncharacterized protein</fullName>
    </submittedName>
</protein>
<feature type="region of interest" description="Disordered" evidence="1">
    <location>
        <begin position="59"/>
        <end position="82"/>
    </location>
</feature>
<keyword evidence="3" id="KW-1185">Reference proteome</keyword>
<name>I1QF78_ORYGL</name>
<reference evidence="2 3" key="2">
    <citation type="submission" date="2018-04" db="EMBL/GenBank/DDBJ databases">
        <title>OglaRS2 (Oryza glaberrima Reference Sequence Version 2).</title>
        <authorList>
            <person name="Zhang J."/>
            <person name="Kudrna D."/>
            <person name="Lee S."/>
            <person name="Talag J."/>
            <person name="Rajasekar S."/>
            <person name="Wing R.A."/>
        </authorList>
    </citation>
    <scope>NUCLEOTIDE SEQUENCE [LARGE SCALE GENOMIC DNA]</scope>
    <source>
        <strain evidence="2 3">cv. IRGC 96717</strain>
    </source>
</reference>
<evidence type="ECO:0000313" key="2">
    <source>
        <dbReference type="EnsemblPlants" id="ORGLA08G0007900.1"/>
    </source>
</evidence>
<dbReference type="EnsemblPlants" id="ORGLA08G0007900.1">
    <property type="protein sequence ID" value="ORGLA08G0007900.1"/>
    <property type="gene ID" value="ORGLA08G0007900"/>
</dbReference>